<keyword evidence="2" id="KW-1185">Reference proteome</keyword>
<accession>A0ABU0A3D6</accession>
<dbReference type="EMBL" id="JAUSUG010000040">
    <property type="protein sequence ID" value="MDQ0257998.1"/>
    <property type="molecule type" value="Genomic_DNA"/>
</dbReference>
<name>A0ABU0A3D6_9BACI</name>
<dbReference type="Proteomes" id="UP001230005">
    <property type="component" value="Unassembled WGS sequence"/>
</dbReference>
<organism evidence="1 2">
    <name type="scientific">Evansella vedderi</name>
    <dbReference type="NCBI Taxonomy" id="38282"/>
    <lineage>
        <taxon>Bacteria</taxon>
        <taxon>Bacillati</taxon>
        <taxon>Bacillota</taxon>
        <taxon>Bacilli</taxon>
        <taxon>Bacillales</taxon>
        <taxon>Bacillaceae</taxon>
        <taxon>Evansella</taxon>
    </lineage>
</organism>
<protein>
    <submittedName>
        <fullName evidence="1">Uncharacterized protein</fullName>
    </submittedName>
</protein>
<evidence type="ECO:0000313" key="2">
    <source>
        <dbReference type="Proteomes" id="UP001230005"/>
    </source>
</evidence>
<sequence>MLKWITPFAVVTAAGAYLLTNEDNRRQMKAYYNRTKAKLLSKTKEQHTIYYKEKIGHSDPYDMGDNTMVDEGAVFGVNYYNKKIRN</sequence>
<evidence type="ECO:0000313" key="1">
    <source>
        <dbReference type="EMBL" id="MDQ0257998.1"/>
    </source>
</evidence>
<gene>
    <name evidence="1" type="ORF">J2S74_005461</name>
</gene>
<dbReference type="RefSeq" id="WP_307332597.1">
    <property type="nucleotide sequence ID" value="NZ_JAUSUG010000040.1"/>
</dbReference>
<comment type="caution">
    <text evidence="1">The sequence shown here is derived from an EMBL/GenBank/DDBJ whole genome shotgun (WGS) entry which is preliminary data.</text>
</comment>
<reference evidence="1 2" key="1">
    <citation type="submission" date="2023-07" db="EMBL/GenBank/DDBJ databases">
        <title>Genomic Encyclopedia of Type Strains, Phase IV (KMG-IV): sequencing the most valuable type-strain genomes for metagenomic binning, comparative biology and taxonomic classification.</title>
        <authorList>
            <person name="Goeker M."/>
        </authorList>
    </citation>
    <scope>NUCLEOTIDE SEQUENCE [LARGE SCALE GENOMIC DNA]</scope>
    <source>
        <strain evidence="1 2">DSM 9768</strain>
    </source>
</reference>
<proteinExistence type="predicted"/>